<dbReference type="PANTHER" id="PTHR43046">
    <property type="entry name" value="GDP-MANNOSE MANNOSYL HYDROLASE"/>
    <property type="match status" value="1"/>
</dbReference>
<dbReference type="GO" id="GO:0016787">
    <property type="term" value="F:hydrolase activity"/>
    <property type="evidence" value="ECO:0007669"/>
    <property type="project" value="UniProtKB-KW"/>
</dbReference>
<dbReference type="PRINTS" id="PR00502">
    <property type="entry name" value="NUDIXFAMILY"/>
</dbReference>
<dbReference type="SUPFAM" id="SSF55811">
    <property type="entry name" value="Nudix"/>
    <property type="match status" value="1"/>
</dbReference>
<evidence type="ECO:0000256" key="2">
    <source>
        <dbReference type="ARBA" id="ARBA00022801"/>
    </source>
</evidence>
<dbReference type="AlphaFoldDB" id="A0A017SY66"/>
<comment type="cofactor">
    <cofactor evidence="1">
        <name>Mg(2+)</name>
        <dbReference type="ChEBI" id="CHEBI:18420"/>
    </cofactor>
</comment>
<comment type="caution">
    <text evidence="5">The sequence shown here is derived from an EMBL/GenBank/DDBJ whole genome shotgun (WGS) entry which is preliminary data.</text>
</comment>
<sequence length="139" mass="15042">MTSEPGAALAALIRPDLSVLCVSRKHDSTDWGLPGGKVELGETPLEAAVRELQEETGRRVPASSFKLAHEGVERRSGTRVVTYAALGDFSTTPFPRTEEGDVAWLHFGVLLVGGSFAEYNRRALISLVRKALSSFLSPF</sequence>
<dbReference type="InterPro" id="IPR000086">
    <property type="entry name" value="NUDIX_hydrolase_dom"/>
</dbReference>
<dbReference type="Proteomes" id="UP000019678">
    <property type="component" value="Unassembled WGS sequence"/>
</dbReference>
<name>A0A017SY66_9BACT</name>
<feature type="domain" description="Nudix hydrolase" evidence="4">
    <location>
        <begin position="2"/>
        <end position="129"/>
    </location>
</feature>
<dbReference type="InterPro" id="IPR015797">
    <property type="entry name" value="NUDIX_hydrolase-like_dom_sf"/>
</dbReference>
<evidence type="ECO:0000259" key="4">
    <source>
        <dbReference type="PROSITE" id="PS51462"/>
    </source>
</evidence>
<protein>
    <recommendedName>
        <fullName evidence="4">Nudix hydrolase domain-containing protein</fullName>
    </recommendedName>
</protein>
<evidence type="ECO:0000256" key="3">
    <source>
        <dbReference type="RuleBase" id="RU003476"/>
    </source>
</evidence>
<comment type="similarity">
    <text evidence="3">Belongs to the Nudix hydrolase family.</text>
</comment>
<accession>A0A017SY66</accession>
<dbReference type="PROSITE" id="PS51462">
    <property type="entry name" value="NUDIX"/>
    <property type="match status" value="1"/>
</dbReference>
<keyword evidence="6" id="KW-1185">Reference proteome</keyword>
<evidence type="ECO:0000313" key="5">
    <source>
        <dbReference type="EMBL" id="EYF01908.1"/>
    </source>
</evidence>
<reference evidence="5 6" key="1">
    <citation type="submission" date="2013-05" db="EMBL/GenBank/DDBJ databases">
        <title>Genome assembly of Chondromyces apiculatus DSM 436.</title>
        <authorList>
            <person name="Sharma G."/>
            <person name="Khatri I."/>
            <person name="Kaur C."/>
            <person name="Mayilraj S."/>
            <person name="Subramanian S."/>
        </authorList>
    </citation>
    <scope>NUCLEOTIDE SEQUENCE [LARGE SCALE GENOMIC DNA]</scope>
    <source>
        <strain evidence="5 6">DSM 436</strain>
    </source>
</reference>
<evidence type="ECO:0000313" key="6">
    <source>
        <dbReference type="Proteomes" id="UP000019678"/>
    </source>
</evidence>
<organism evidence="5 6">
    <name type="scientific">Chondromyces apiculatus DSM 436</name>
    <dbReference type="NCBI Taxonomy" id="1192034"/>
    <lineage>
        <taxon>Bacteria</taxon>
        <taxon>Pseudomonadati</taxon>
        <taxon>Myxococcota</taxon>
        <taxon>Polyangia</taxon>
        <taxon>Polyangiales</taxon>
        <taxon>Polyangiaceae</taxon>
        <taxon>Chondromyces</taxon>
    </lineage>
</organism>
<dbReference type="InterPro" id="IPR020084">
    <property type="entry name" value="NUDIX_hydrolase_CS"/>
</dbReference>
<dbReference type="PROSITE" id="PS00893">
    <property type="entry name" value="NUDIX_BOX"/>
    <property type="match status" value="1"/>
</dbReference>
<gene>
    <name evidence="5" type="ORF">CAP_7676</name>
</gene>
<dbReference type="PANTHER" id="PTHR43046:SF14">
    <property type="entry name" value="MUTT_NUDIX FAMILY PROTEIN"/>
    <property type="match status" value="1"/>
</dbReference>
<dbReference type="STRING" id="1192034.CAP_7676"/>
<proteinExistence type="inferred from homology"/>
<dbReference type="InterPro" id="IPR020476">
    <property type="entry name" value="Nudix_hydrolase"/>
</dbReference>
<keyword evidence="2 3" id="KW-0378">Hydrolase</keyword>
<dbReference type="Pfam" id="PF00293">
    <property type="entry name" value="NUDIX"/>
    <property type="match status" value="1"/>
</dbReference>
<evidence type="ECO:0000256" key="1">
    <source>
        <dbReference type="ARBA" id="ARBA00001946"/>
    </source>
</evidence>
<dbReference type="EMBL" id="ASRX01000069">
    <property type="protein sequence ID" value="EYF01908.1"/>
    <property type="molecule type" value="Genomic_DNA"/>
</dbReference>
<dbReference type="Gene3D" id="3.90.79.10">
    <property type="entry name" value="Nucleoside Triphosphate Pyrophosphohydrolase"/>
    <property type="match status" value="1"/>
</dbReference>
<dbReference type="eggNOG" id="COG1051">
    <property type="taxonomic scope" value="Bacteria"/>
</dbReference>